<comment type="caution">
    <text evidence="1">The sequence shown here is derived from an EMBL/GenBank/DDBJ whole genome shotgun (WGS) entry which is preliminary data.</text>
</comment>
<organism evidence="1 2">
    <name type="scientific">Parabacteroides hominis</name>
    <dbReference type="NCBI Taxonomy" id="2763057"/>
    <lineage>
        <taxon>Bacteria</taxon>
        <taxon>Pseudomonadati</taxon>
        <taxon>Bacteroidota</taxon>
        <taxon>Bacteroidia</taxon>
        <taxon>Bacteroidales</taxon>
        <taxon>Tannerellaceae</taxon>
        <taxon>Parabacteroides</taxon>
    </lineage>
</organism>
<protein>
    <submittedName>
        <fullName evidence="1">Toxin-antitoxin system protein</fullName>
    </submittedName>
</protein>
<evidence type="ECO:0000313" key="1">
    <source>
        <dbReference type="EMBL" id="MBC5632624.1"/>
    </source>
</evidence>
<dbReference type="InterPro" id="IPR010985">
    <property type="entry name" value="Ribbon_hlx_hlx"/>
</dbReference>
<name>A0ABR7DMF4_9BACT</name>
<dbReference type="SUPFAM" id="SSF47598">
    <property type="entry name" value="Ribbon-helix-helix"/>
    <property type="match status" value="1"/>
</dbReference>
<keyword evidence="2" id="KW-1185">Reference proteome</keyword>
<accession>A0ABR7DMF4</accession>
<evidence type="ECO:0000313" key="2">
    <source>
        <dbReference type="Proteomes" id="UP000651475"/>
    </source>
</evidence>
<dbReference type="RefSeq" id="WP_186929379.1">
    <property type="nucleotide sequence ID" value="NZ_JACOOJ010000009.1"/>
</dbReference>
<dbReference type="Gene3D" id="1.10.1220.10">
    <property type="entry name" value="Met repressor-like"/>
    <property type="match status" value="1"/>
</dbReference>
<gene>
    <name evidence="1" type="ORF">H8S65_07565</name>
</gene>
<dbReference type="InterPro" id="IPR013321">
    <property type="entry name" value="Arc_rbn_hlx_hlx"/>
</dbReference>
<proteinExistence type="predicted"/>
<dbReference type="Proteomes" id="UP000651475">
    <property type="component" value="Unassembled WGS sequence"/>
</dbReference>
<reference evidence="1 2" key="1">
    <citation type="submission" date="2020-08" db="EMBL/GenBank/DDBJ databases">
        <title>Genome public.</title>
        <authorList>
            <person name="Liu C."/>
            <person name="Sun Q."/>
        </authorList>
    </citation>
    <scope>NUCLEOTIDE SEQUENCE [LARGE SCALE GENOMIC DNA]</scope>
    <source>
        <strain evidence="1 2">NSJ-79</strain>
    </source>
</reference>
<dbReference type="EMBL" id="JACOOJ010000009">
    <property type="protein sequence ID" value="MBC5632624.1"/>
    <property type="molecule type" value="Genomic_DNA"/>
</dbReference>
<sequence>MEAVVRKQTSFRLREDLLQILQEQAKKANRSLNNFVESTLMDAMYSEPNEETIAAINEARSGKFAGTIDVSSFDAFMKSLNEIE</sequence>